<dbReference type="Pfam" id="PF16197">
    <property type="entry name" value="KAsynt_C_assoc"/>
    <property type="match status" value="1"/>
</dbReference>
<dbReference type="InterPro" id="IPR014043">
    <property type="entry name" value="Acyl_transferase_dom"/>
</dbReference>
<dbReference type="GO" id="GO:0047879">
    <property type="term" value="F:erythronolide synthase activity"/>
    <property type="evidence" value="ECO:0007669"/>
    <property type="project" value="UniProtKB-EC"/>
</dbReference>
<evidence type="ECO:0000256" key="13">
    <source>
        <dbReference type="ARBA" id="ARBA00066981"/>
    </source>
</evidence>
<keyword evidence="7" id="KW-0511">Multifunctional enzyme</keyword>
<evidence type="ECO:0000313" key="19">
    <source>
        <dbReference type="Proteomes" id="UP000183376"/>
    </source>
</evidence>
<dbReference type="InterPro" id="IPR018201">
    <property type="entry name" value="Ketoacyl_synth_AS"/>
</dbReference>
<dbReference type="SUPFAM" id="SSF51735">
    <property type="entry name" value="NAD(P)-binding Rossmann-fold domains"/>
    <property type="match status" value="2"/>
</dbReference>
<dbReference type="Gene3D" id="3.10.129.110">
    <property type="entry name" value="Polyketide synthase dehydratase"/>
    <property type="match status" value="1"/>
</dbReference>
<dbReference type="InterPro" id="IPR055123">
    <property type="entry name" value="SpnB-like_Rossmann"/>
</dbReference>
<dbReference type="SMART" id="SM00827">
    <property type="entry name" value="PKS_AT"/>
    <property type="match status" value="1"/>
</dbReference>
<dbReference type="SUPFAM" id="SSF47336">
    <property type="entry name" value="ACP-like"/>
    <property type="match status" value="1"/>
</dbReference>
<gene>
    <name evidence="18" type="ORF">SAMN04489726_1289</name>
</gene>
<dbReference type="PROSITE" id="PS50075">
    <property type="entry name" value="CARRIER"/>
    <property type="match status" value="1"/>
</dbReference>
<dbReference type="InterPro" id="IPR016036">
    <property type="entry name" value="Malonyl_transacylase_ACP-bd"/>
</dbReference>
<dbReference type="InterPro" id="IPR036291">
    <property type="entry name" value="NAD(P)-bd_dom_sf"/>
</dbReference>
<accession>A0A1G9SQG0</accession>
<dbReference type="Pfam" id="PF14765">
    <property type="entry name" value="PS-DH"/>
    <property type="match status" value="1"/>
</dbReference>
<keyword evidence="4 18" id="KW-0808">Transferase</keyword>
<dbReference type="GO" id="GO:0006633">
    <property type="term" value="P:fatty acid biosynthetic process"/>
    <property type="evidence" value="ECO:0007669"/>
    <property type="project" value="InterPro"/>
</dbReference>
<keyword evidence="3" id="KW-0597">Phosphoprotein</keyword>
<evidence type="ECO:0000256" key="14">
    <source>
        <dbReference type="PROSITE-ProRule" id="PRU01363"/>
    </source>
</evidence>
<comment type="catalytic activity">
    <reaction evidence="9">
        <text>6 (S)-methylmalonyl-CoA + propanoyl-CoA + 6 NADPH + 12 H(+) = 6-deoxyerythronolide B + 6 CO2 + 6 NADP(+) + 7 CoA + H2O</text>
        <dbReference type="Rhea" id="RHEA:23068"/>
        <dbReference type="ChEBI" id="CHEBI:15377"/>
        <dbReference type="ChEBI" id="CHEBI:15378"/>
        <dbReference type="ChEBI" id="CHEBI:16089"/>
        <dbReference type="ChEBI" id="CHEBI:16526"/>
        <dbReference type="ChEBI" id="CHEBI:57287"/>
        <dbReference type="ChEBI" id="CHEBI:57327"/>
        <dbReference type="ChEBI" id="CHEBI:57392"/>
        <dbReference type="ChEBI" id="CHEBI:57783"/>
        <dbReference type="ChEBI" id="CHEBI:58349"/>
        <dbReference type="EC" id="2.3.1.94"/>
    </reaction>
</comment>
<dbReference type="EC" id="2.3.1.94" evidence="13"/>
<feature type="active site" description="Proton donor; for dehydratase activity" evidence="14">
    <location>
        <position position="1074"/>
    </location>
</feature>
<dbReference type="Pfam" id="PF00550">
    <property type="entry name" value="PP-binding"/>
    <property type="match status" value="1"/>
</dbReference>
<dbReference type="SUPFAM" id="SSF53901">
    <property type="entry name" value="Thiolase-like"/>
    <property type="match status" value="1"/>
</dbReference>
<dbReference type="GO" id="GO:0031177">
    <property type="term" value="F:phosphopantetheine binding"/>
    <property type="evidence" value="ECO:0007669"/>
    <property type="project" value="InterPro"/>
</dbReference>
<feature type="region of interest" description="C-terminal hotdog fold" evidence="14">
    <location>
        <begin position="1019"/>
        <end position="1151"/>
    </location>
</feature>
<dbReference type="SMART" id="SM01294">
    <property type="entry name" value="PKS_PP_betabranch"/>
    <property type="match status" value="1"/>
</dbReference>
<dbReference type="SUPFAM" id="SSF52151">
    <property type="entry name" value="FabD/lysophospholipase-like"/>
    <property type="match status" value="1"/>
</dbReference>
<protein>
    <recommendedName>
        <fullName evidence="13">6-deoxyerythronolide-B synthase</fullName>
        <ecNumber evidence="13">2.3.1.94</ecNumber>
    </recommendedName>
</protein>
<evidence type="ECO:0000256" key="9">
    <source>
        <dbReference type="ARBA" id="ARBA00052442"/>
    </source>
</evidence>
<dbReference type="Gene3D" id="3.40.47.10">
    <property type="match status" value="1"/>
</dbReference>
<dbReference type="FunFam" id="1.10.1200.10:FF:000007">
    <property type="entry name" value="Probable polyketide synthase pks17"/>
    <property type="match status" value="1"/>
</dbReference>
<organism evidence="18 19">
    <name type="scientific">Allokutzneria albata</name>
    <name type="common">Kibdelosporangium albatum</name>
    <dbReference type="NCBI Taxonomy" id="211114"/>
    <lineage>
        <taxon>Bacteria</taxon>
        <taxon>Bacillati</taxon>
        <taxon>Actinomycetota</taxon>
        <taxon>Actinomycetes</taxon>
        <taxon>Pseudonocardiales</taxon>
        <taxon>Pseudonocardiaceae</taxon>
        <taxon>Allokutzneria</taxon>
    </lineage>
</organism>
<keyword evidence="2" id="KW-0596">Phosphopantetheine</keyword>
<dbReference type="FunFam" id="3.40.366.10:FF:000002">
    <property type="entry name" value="Probable polyketide synthase 2"/>
    <property type="match status" value="1"/>
</dbReference>
<dbReference type="InterPro" id="IPR013968">
    <property type="entry name" value="PKS_KR"/>
</dbReference>
<comment type="cofactor">
    <cofactor evidence="1">
        <name>pantetheine 4'-phosphate</name>
        <dbReference type="ChEBI" id="CHEBI:47942"/>
    </cofactor>
</comment>
<dbReference type="Pfam" id="PF00698">
    <property type="entry name" value="Acyl_transf_1"/>
    <property type="match status" value="1"/>
</dbReference>
<evidence type="ECO:0000256" key="3">
    <source>
        <dbReference type="ARBA" id="ARBA00022553"/>
    </source>
</evidence>
<dbReference type="SMART" id="SM00825">
    <property type="entry name" value="PKS_KS"/>
    <property type="match status" value="1"/>
</dbReference>
<sequence length="1674" mass="175501">MSAEEKLRGYLKRVTGELLDTRRRLEAVENDEPVAVVGMACRFPGGVRSPEDLWDLVLRGGSGITEGPADRGWSPESRSLRGGFLHDAADFDADFFEISPREAAAMDPQHRLLLETSWEVLERAGVAAADLRGSDTGVYIGMMAGDYANRLAHSGFEGFFLNGNGGSIASGRIAYALGLHGPAVTVDTACSSTLVALHDACRALRRRECSMALVGGVSVMSTPALLEEFGRQGGLAADGHCKPFAAAADGTSFSEGVAMVLVQRLSDAVKDGREVLALVRGSAVNSDGASNGLTAPNGTAQELVIRSALAVARLTPDQVDVVEAHGTGTTLGDPIEGQALLATYGARRRDGQPLLLGSVKSNIGHTQSAAGLAGVIKMVLALRAGIAPPTIGVDAPSPHIDWSSGTMRLLTEAVPWPETGEPRRAAISSFSLSGTNAHVVIEQAPPSTADTGSAPATVPLVLSAKSSDALRASAAALMSTMDNAIDVGFSLATGRSALRHRAVVVGGDLNDGLAALANGDTAPNLVQGTATPRKPGAVFVFPGQGHQWAGMGAGLLADSPVFAAKVAECEEAFLPHLGWSVADVLRGGRSLDEDEVVQPVLFTMMVALAEVWRAHGVEPTAVVGHSQGEIAAAHVAGALSLTDAVRMVALRSRLIQQHLTGQGGMLAVARPAAEVAELISAWGDKLSVSALNGPSSTAVSGDLDVLAELEAACEVNGTRTRRIDIGYAAHSPQVESVEAEMRAAIGVVKPAELSVPFYSTARAHAVDGAELTEDYWWANLRSPVDFVGAVEALVADGHDTFVECSAHPVLTYGIDEMDATLVTGTLRRENGGLARFLHSLAELYVRGLHVDWASAFSGSGAQRVALPTYPFQRKRFWLDAAPGDVRAVGLAPSGHPVLGATVDRADNGDMLLLGRLSLATHPWLADHAVAGNVLVPGTAWVELAAHCGLGAVEELTLHAPLVLDGDVAVQALISDRRVELYSRPAETDEPWVRHATGTLGAAVEADWTDLRGAWPPQGAEPVDVDGAYEKLADLGYQYGPAFRGLRGAWTRGEDVFAEVESLASGFTLHPAVFDATLHALLVVGGSSDTRPRLPFAWQGVSLHRATGDMLRVRIIRRGEDEIALLVTDSAGAPVASVASLVTRPMSPVGDALFRLDWQVADVGSASELEFAAIDTSRDLRVVLGEVLERVQSWLTEDRPERLVIMTSGALGDDPDPVGAAVWGFVRSAQSEHPGRFVLLDSDCGPVALPDGEPQVWARDGSLHVARLVPVPPPTTSPEPLESVLITGGLGALGSRLAKHLVAERGTKRLVLLGRRGASTPGAEELAGLDAEVAIVACDAADRDALAQVLAEHPVTAVIHAAGVLDDGVITEQTPERIDRVLRSKVDAAVNLHELTGDLTDFVLYSSLSGVLGGAGQPGYAAANAFLDALAAKRRAHGLPGRSLAWGSWEAEGGLAGGVQERLSAAGLLPLSDAEGLALFDASSAVDSATLIPARLNTSVLRAIAANDELPPVLRALVRTTRQEPQKALDLSGVTEQELLELVRSHVASVLGHSATAVEPDRPFKELGFDSLTAVELRNRIGAATGLRLPATLVFDYPTPEVLAAHLRSELVAEPADAVETTVAHLRSVAGGLGESERADLARRLRDLAREWAPAVTTESAEEIFALLDEQLEMN</sequence>
<dbReference type="Pfam" id="PF00109">
    <property type="entry name" value="ketoacyl-synt"/>
    <property type="match status" value="1"/>
</dbReference>
<feature type="domain" description="PKS/mFAS DH" evidence="17">
    <location>
        <begin position="895"/>
        <end position="1151"/>
    </location>
</feature>
<evidence type="ECO:0000256" key="11">
    <source>
        <dbReference type="ARBA" id="ARBA00060622"/>
    </source>
</evidence>
<dbReference type="InterPro" id="IPR006162">
    <property type="entry name" value="Ppantetheine_attach_site"/>
</dbReference>
<evidence type="ECO:0000259" key="17">
    <source>
        <dbReference type="PROSITE" id="PS52019"/>
    </source>
</evidence>
<comment type="pathway">
    <text evidence="11">Antibiotic biosynthesis; erythromycin biosynthesis.</text>
</comment>
<dbReference type="SUPFAM" id="SSF55048">
    <property type="entry name" value="Probable ACP-binding domain of malonyl-CoA ACP transacylase"/>
    <property type="match status" value="1"/>
</dbReference>
<dbReference type="InterPro" id="IPR036736">
    <property type="entry name" value="ACP-like_sf"/>
</dbReference>
<dbReference type="Pfam" id="PF21089">
    <property type="entry name" value="PKS_DH_N"/>
    <property type="match status" value="1"/>
</dbReference>
<dbReference type="SMART" id="SM00822">
    <property type="entry name" value="PKS_KR"/>
    <property type="match status" value="1"/>
</dbReference>
<dbReference type="PROSITE" id="PS52004">
    <property type="entry name" value="KS3_2"/>
    <property type="match status" value="1"/>
</dbReference>
<dbReference type="GO" id="GO:0033068">
    <property type="term" value="P:macrolide biosynthetic process"/>
    <property type="evidence" value="ECO:0007669"/>
    <property type="project" value="UniProtKB-ARBA"/>
</dbReference>
<dbReference type="Pfam" id="PF08990">
    <property type="entry name" value="Docking"/>
    <property type="match status" value="1"/>
</dbReference>
<evidence type="ECO:0000256" key="1">
    <source>
        <dbReference type="ARBA" id="ARBA00001957"/>
    </source>
</evidence>
<dbReference type="InterPro" id="IPR032821">
    <property type="entry name" value="PKS_assoc"/>
</dbReference>
<keyword evidence="19" id="KW-1185">Reference proteome</keyword>
<dbReference type="Proteomes" id="UP000183376">
    <property type="component" value="Chromosome I"/>
</dbReference>
<dbReference type="PROSITE" id="PS52019">
    <property type="entry name" value="PKS_MFAS_DH"/>
    <property type="match status" value="1"/>
</dbReference>
<dbReference type="PANTHER" id="PTHR43775:SF51">
    <property type="entry name" value="INACTIVE PHENOLPHTHIOCEROL SYNTHESIS POLYKETIDE SYNTHASE TYPE I PKS1-RELATED"/>
    <property type="match status" value="1"/>
</dbReference>
<dbReference type="Gene3D" id="1.10.1200.10">
    <property type="entry name" value="ACP-like"/>
    <property type="match status" value="1"/>
</dbReference>
<evidence type="ECO:0000313" key="18">
    <source>
        <dbReference type="EMBL" id="SDM37095.1"/>
    </source>
</evidence>
<dbReference type="PROSITE" id="PS00012">
    <property type="entry name" value="PHOSPHOPANTETHEINE"/>
    <property type="match status" value="1"/>
</dbReference>
<dbReference type="InterPro" id="IPR020807">
    <property type="entry name" value="PKS_DH"/>
</dbReference>
<dbReference type="InterPro" id="IPR016039">
    <property type="entry name" value="Thiolase-like"/>
</dbReference>
<comment type="subunit">
    <text evidence="12">Homodimer. Erythronolide synthase is composed of EryAI, EryAII and EryAIII multimodular (2 modules) polypeptides each coding for a functional synthase subunit which participates in 2 of the six FAS-like elongation steps required for formation of the polyketide. Module 1, 2, 3, 4, 5, and 6 participating in biosynthesis steps 1, 2, 3, 4, 5, and 6, respectively.</text>
</comment>
<evidence type="ECO:0000256" key="2">
    <source>
        <dbReference type="ARBA" id="ARBA00022450"/>
    </source>
</evidence>
<reference evidence="18 19" key="1">
    <citation type="submission" date="2016-10" db="EMBL/GenBank/DDBJ databases">
        <authorList>
            <person name="de Groot N.N."/>
        </authorList>
    </citation>
    <scope>NUCLEOTIDE SEQUENCE [LARGE SCALE GENOMIC DNA]</scope>
    <source>
        <strain evidence="18 19">DSM 44149</strain>
    </source>
</reference>
<feature type="domain" description="Ketosynthase family 3 (KS3)" evidence="16">
    <location>
        <begin position="31"/>
        <end position="443"/>
    </location>
</feature>
<dbReference type="Pfam" id="PF22953">
    <property type="entry name" value="SpnB_Rossmann"/>
    <property type="match status" value="1"/>
</dbReference>
<dbReference type="CDD" id="cd08956">
    <property type="entry name" value="KR_3_FAS_SDR_x"/>
    <property type="match status" value="1"/>
</dbReference>
<dbReference type="CDD" id="cd00833">
    <property type="entry name" value="PKS"/>
    <property type="match status" value="1"/>
</dbReference>
<name>A0A1G9SQG0_ALLAB</name>
<dbReference type="PROSITE" id="PS00606">
    <property type="entry name" value="KS3_1"/>
    <property type="match status" value="1"/>
</dbReference>
<dbReference type="InterPro" id="IPR057326">
    <property type="entry name" value="KR_dom"/>
</dbReference>
<dbReference type="Gene3D" id="3.30.70.3290">
    <property type="match status" value="1"/>
</dbReference>
<dbReference type="InterPro" id="IPR049552">
    <property type="entry name" value="PKS_DH_N"/>
</dbReference>
<evidence type="ECO:0000256" key="12">
    <source>
        <dbReference type="ARBA" id="ARBA00063272"/>
    </source>
</evidence>
<dbReference type="Pfam" id="PF08659">
    <property type="entry name" value="KR"/>
    <property type="match status" value="1"/>
</dbReference>
<keyword evidence="5" id="KW-0677">Repeat</keyword>
<comment type="function">
    <text evidence="10">Involved in the biosynthesis of antibiotic erythromycin via the biosynthesis of its aglycone precursor, 6-deoxyerythronolide B (6-dEB).</text>
</comment>
<dbReference type="InterPro" id="IPR014031">
    <property type="entry name" value="Ketoacyl_synth_C"/>
</dbReference>
<evidence type="ECO:0000256" key="7">
    <source>
        <dbReference type="ARBA" id="ARBA00023268"/>
    </source>
</evidence>
<evidence type="ECO:0000256" key="5">
    <source>
        <dbReference type="ARBA" id="ARBA00022737"/>
    </source>
</evidence>
<dbReference type="InterPro" id="IPR049900">
    <property type="entry name" value="PKS_mFAS_DH"/>
</dbReference>
<feature type="region of interest" description="N-terminal hotdog fold" evidence="14">
    <location>
        <begin position="895"/>
        <end position="1006"/>
    </location>
</feature>
<evidence type="ECO:0000259" key="15">
    <source>
        <dbReference type="PROSITE" id="PS50075"/>
    </source>
</evidence>
<dbReference type="RefSeq" id="WP_030433673.1">
    <property type="nucleotide sequence ID" value="NZ_JOEF01000050.1"/>
</dbReference>
<dbReference type="SMART" id="SM00823">
    <property type="entry name" value="PKS_PP"/>
    <property type="match status" value="1"/>
</dbReference>
<dbReference type="InterPro" id="IPR020841">
    <property type="entry name" value="PKS_Beta-ketoAc_synthase_dom"/>
</dbReference>
<dbReference type="InterPro" id="IPR049551">
    <property type="entry name" value="PKS_DH_C"/>
</dbReference>
<dbReference type="InterPro" id="IPR014030">
    <property type="entry name" value="Ketoacyl_synth_N"/>
</dbReference>
<dbReference type="InterPro" id="IPR001227">
    <property type="entry name" value="Ac_transferase_dom_sf"/>
</dbReference>
<dbReference type="Pfam" id="PF02801">
    <property type="entry name" value="Ketoacyl-synt_C"/>
    <property type="match status" value="1"/>
</dbReference>
<dbReference type="InterPro" id="IPR009081">
    <property type="entry name" value="PP-bd_ACP"/>
</dbReference>
<evidence type="ECO:0000256" key="4">
    <source>
        <dbReference type="ARBA" id="ARBA00022679"/>
    </source>
</evidence>
<evidence type="ECO:0000256" key="10">
    <source>
        <dbReference type="ARBA" id="ARBA00060158"/>
    </source>
</evidence>
<dbReference type="InterPro" id="IPR050091">
    <property type="entry name" value="PKS_NRPS_Biosynth_Enz"/>
</dbReference>
<proteinExistence type="predicted"/>
<dbReference type="InterPro" id="IPR020806">
    <property type="entry name" value="PKS_PP-bd"/>
</dbReference>
<feature type="active site" description="Proton acceptor; for dehydratase activity" evidence="14">
    <location>
        <position position="927"/>
    </location>
</feature>
<keyword evidence="6" id="KW-0045">Antibiotic biosynthesis</keyword>
<dbReference type="InterPro" id="IPR042104">
    <property type="entry name" value="PKS_dehydratase_sf"/>
</dbReference>
<dbReference type="Gene3D" id="3.40.50.720">
    <property type="entry name" value="NAD(P)-binding Rossmann-like Domain"/>
    <property type="match status" value="1"/>
</dbReference>
<dbReference type="GO" id="GO:0004312">
    <property type="term" value="F:fatty acid synthase activity"/>
    <property type="evidence" value="ECO:0007669"/>
    <property type="project" value="TreeGrafter"/>
</dbReference>
<evidence type="ECO:0000259" key="16">
    <source>
        <dbReference type="PROSITE" id="PS52004"/>
    </source>
</evidence>
<dbReference type="Gene3D" id="3.40.366.10">
    <property type="entry name" value="Malonyl-Coenzyme A Acyl Carrier Protein, domain 2"/>
    <property type="match status" value="1"/>
</dbReference>
<feature type="domain" description="Carrier" evidence="15">
    <location>
        <begin position="1533"/>
        <end position="1610"/>
    </location>
</feature>
<dbReference type="InterPro" id="IPR015083">
    <property type="entry name" value="NorB/c/GfsB-D-like_docking"/>
</dbReference>
<dbReference type="STRING" id="211114.SAMN04489726_1289"/>
<dbReference type="SMART" id="SM00826">
    <property type="entry name" value="PKS_DH"/>
    <property type="match status" value="1"/>
</dbReference>
<dbReference type="GO" id="GO:0004315">
    <property type="term" value="F:3-oxoacyl-[acyl-carrier-protein] synthase activity"/>
    <property type="evidence" value="ECO:0007669"/>
    <property type="project" value="InterPro"/>
</dbReference>
<dbReference type="InterPro" id="IPR016035">
    <property type="entry name" value="Acyl_Trfase/lysoPLipase"/>
</dbReference>
<dbReference type="EMBL" id="LT629701">
    <property type="protein sequence ID" value="SDM37095.1"/>
    <property type="molecule type" value="Genomic_DNA"/>
</dbReference>
<dbReference type="eggNOG" id="COG3321">
    <property type="taxonomic scope" value="Bacteria"/>
</dbReference>
<evidence type="ECO:0000256" key="6">
    <source>
        <dbReference type="ARBA" id="ARBA00023194"/>
    </source>
</evidence>
<dbReference type="FunFam" id="3.40.47.10:FF:000019">
    <property type="entry name" value="Polyketide synthase type I"/>
    <property type="match status" value="1"/>
</dbReference>
<keyword evidence="8" id="KW-0012">Acyltransferase</keyword>
<dbReference type="PANTHER" id="PTHR43775">
    <property type="entry name" value="FATTY ACID SYNTHASE"/>
    <property type="match status" value="1"/>
</dbReference>
<evidence type="ECO:0000256" key="8">
    <source>
        <dbReference type="ARBA" id="ARBA00023315"/>
    </source>
</evidence>